<dbReference type="RefSeq" id="WP_121283171.1">
    <property type="nucleotide sequence ID" value="NZ_RCCK01000010.1"/>
</dbReference>
<gene>
    <name evidence="2" type="ORF">BCL90_1361</name>
    <name evidence="3" type="ORF">E3V97_14795</name>
</gene>
<evidence type="ECO:0000313" key="3">
    <source>
        <dbReference type="EMBL" id="TFB31843.1"/>
    </source>
</evidence>
<keyword evidence="1" id="KW-1133">Transmembrane helix</keyword>
<reference evidence="3 5" key="2">
    <citation type="submission" date="2019-03" db="EMBL/GenBank/DDBJ databases">
        <authorList>
            <person name="He R.-H."/>
        </authorList>
    </citation>
    <scope>NUCLEOTIDE SEQUENCE [LARGE SCALE GENOMIC DNA]</scope>
    <source>
        <strain evidence="3 5">DSM 19624</strain>
    </source>
</reference>
<protein>
    <submittedName>
        <fullName evidence="2">Uncharacterized protein</fullName>
    </submittedName>
</protein>
<feature type="transmembrane region" description="Helical" evidence="1">
    <location>
        <begin position="80"/>
        <end position="100"/>
    </location>
</feature>
<dbReference type="AlphaFoldDB" id="A0A497YDN0"/>
<keyword evidence="1" id="KW-0472">Membrane</keyword>
<dbReference type="EMBL" id="RCCK01000010">
    <property type="protein sequence ID" value="RLJ80577.1"/>
    <property type="molecule type" value="Genomic_DNA"/>
</dbReference>
<dbReference type="EMBL" id="SOPX01000002">
    <property type="protein sequence ID" value="TFB31843.1"/>
    <property type="molecule type" value="Genomic_DNA"/>
</dbReference>
<keyword evidence="1" id="KW-0812">Transmembrane</keyword>
<keyword evidence="5" id="KW-1185">Reference proteome</keyword>
<dbReference type="Proteomes" id="UP000297429">
    <property type="component" value="Unassembled WGS sequence"/>
</dbReference>
<organism evidence="2 4">
    <name type="scientific">Pedobacter alluvionis</name>
    <dbReference type="NCBI Taxonomy" id="475253"/>
    <lineage>
        <taxon>Bacteria</taxon>
        <taxon>Pseudomonadati</taxon>
        <taxon>Bacteroidota</taxon>
        <taxon>Sphingobacteriia</taxon>
        <taxon>Sphingobacteriales</taxon>
        <taxon>Sphingobacteriaceae</taxon>
        <taxon>Pedobacter</taxon>
    </lineage>
</organism>
<evidence type="ECO:0000313" key="2">
    <source>
        <dbReference type="EMBL" id="RLJ80577.1"/>
    </source>
</evidence>
<name>A0A497YDN0_9SPHI</name>
<evidence type="ECO:0000313" key="5">
    <source>
        <dbReference type="Proteomes" id="UP000297429"/>
    </source>
</evidence>
<evidence type="ECO:0000313" key="4">
    <source>
        <dbReference type="Proteomes" id="UP000273898"/>
    </source>
</evidence>
<feature type="transmembrane region" description="Helical" evidence="1">
    <location>
        <begin position="47"/>
        <end position="68"/>
    </location>
</feature>
<reference evidence="2 4" key="1">
    <citation type="submission" date="2018-10" db="EMBL/GenBank/DDBJ databases">
        <title>Genomic Encyclopedia of Archaeal and Bacterial Type Strains, Phase II (KMG-II): from individual species to whole genera.</title>
        <authorList>
            <person name="Goeker M."/>
        </authorList>
    </citation>
    <scope>NUCLEOTIDE SEQUENCE [LARGE SCALE GENOMIC DNA]</scope>
    <source>
        <strain evidence="2 4">DSM 19624</strain>
    </source>
</reference>
<dbReference type="Proteomes" id="UP000273898">
    <property type="component" value="Unassembled WGS sequence"/>
</dbReference>
<sequence length="108" mass="11585">MTKLSLNKVESFIKDLDQNPQLKQQFDADPKDTLIKKAASNPKNDVWIYRLVVSALSLVLLVVTTGILINVKEIQAADKVITIIASIGSAVIGALAGLLAPSANQDDN</sequence>
<proteinExistence type="predicted"/>
<evidence type="ECO:0000256" key="1">
    <source>
        <dbReference type="SAM" id="Phobius"/>
    </source>
</evidence>
<dbReference type="OrthoDB" id="773383at2"/>
<accession>A0A497YDN0</accession>
<comment type="caution">
    <text evidence="2">The sequence shown here is derived from an EMBL/GenBank/DDBJ whole genome shotgun (WGS) entry which is preliminary data.</text>
</comment>